<dbReference type="InterPro" id="IPR001017">
    <property type="entry name" value="DH_E1"/>
</dbReference>
<evidence type="ECO:0000256" key="1">
    <source>
        <dbReference type="ARBA" id="ARBA00001964"/>
    </source>
</evidence>
<dbReference type="PANTHER" id="PTHR11516:SF60">
    <property type="entry name" value="PYRUVATE DEHYDROGENASE E1 COMPONENT SUBUNIT ALPHA"/>
    <property type="match status" value="1"/>
</dbReference>
<evidence type="ECO:0000259" key="4">
    <source>
        <dbReference type="Pfam" id="PF00676"/>
    </source>
</evidence>
<dbReference type="PANTHER" id="PTHR11516">
    <property type="entry name" value="PYRUVATE DEHYDROGENASE E1 COMPONENT, ALPHA SUBUNIT BACTERIAL AND ORGANELLAR"/>
    <property type="match status" value="1"/>
</dbReference>
<gene>
    <name evidence="5" type="primary">PDA1_1</name>
    <name evidence="5" type="ORF">C6P46_002007</name>
</gene>
<reference evidence="5 6" key="1">
    <citation type="submission" date="2020-11" db="EMBL/GenBank/DDBJ databases">
        <title>Kefir isolates.</title>
        <authorList>
            <person name="Marcisauskas S."/>
            <person name="Kim Y."/>
            <person name="Blasche S."/>
        </authorList>
    </citation>
    <scope>NUCLEOTIDE SEQUENCE [LARGE SCALE GENOMIC DNA]</scope>
    <source>
        <strain evidence="5 6">KR</strain>
    </source>
</reference>
<comment type="caution">
    <text evidence="5">The sequence shown here is derived from an EMBL/GenBank/DDBJ whole genome shotgun (WGS) entry which is preliminary data.</text>
</comment>
<dbReference type="Pfam" id="PF00676">
    <property type="entry name" value="E1_dh"/>
    <property type="match status" value="1"/>
</dbReference>
<feature type="domain" description="Dehydrogenase E1 component" evidence="4">
    <location>
        <begin position="340"/>
        <end position="395"/>
    </location>
</feature>
<evidence type="ECO:0000256" key="3">
    <source>
        <dbReference type="ARBA" id="ARBA00023052"/>
    </source>
</evidence>
<keyword evidence="2" id="KW-0560">Oxidoreductase</keyword>
<dbReference type="OrthoDB" id="10256198at2759"/>
<dbReference type="SUPFAM" id="SSF52518">
    <property type="entry name" value="Thiamin diphosphate-binding fold (THDP-binding)"/>
    <property type="match status" value="1"/>
</dbReference>
<proteinExistence type="predicted"/>
<dbReference type="GO" id="GO:0004739">
    <property type="term" value="F:pyruvate dehydrogenase (acetyl-transferring) activity"/>
    <property type="evidence" value="ECO:0007669"/>
    <property type="project" value="TreeGrafter"/>
</dbReference>
<organism evidence="5 6">
    <name type="scientific">Rhodotorula mucilaginosa</name>
    <name type="common">Yeast</name>
    <name type="synonym">Rhodotorula rubra</name>
    <dbReference type="NCBI Taxonomy" id="5537"/>
    <lineage>
        <taxon>Eukaryota</taxon>
        <taxon>Fungi</taxon>
        <taxon>Dikarya</taxon>
        <taxon>Basidiomycota</taxon>
        <taxon>Pucciniomycotina</taxon>
        <taxon>Microbotryomycetes</taxon>
        <taxon>Sporidiobolales</taxon>
        <taxon>Sporidiobolaceae</taxon>
        <taxon>Rhodotorula</taxon>
    </lineage>
</organism>
<dbReference type="GO" id="GO:0006086">
    <property type="term" value="P:pyruvate decarboxylation to acetyl-CoA"/>
    <property type="evidence" value="ECO:0007669"/>
    <property type="project" value="TreeGrafter"/>
</dbReference>
<evidence type="ECO:0000313" key="5">
    <source>
        <dbReference type="EMBL" id="KAG0654033.1"/>
    </source>
</evidence>
<dbReference type="Proteomes" id="UP000777482">
    <property type="component" value="Unassembled WGS sequence"/>
</dbReference>
<dbReference type="InterPro" id="IPR029061">
    <property type="entry name" value="THDP-binding"/>
</dbReference>
<evidence type="ECO:0000256" key="2">
    <source>
        <dbReference type="ARBA" id="ARBA00023002"/>
    </source>
</evidence>
<name>A0A9P7B1Y1_RHOMI</name>
<keyword evidence="5" id="KW-0670">Pyruvate</keyword>
<accession>A0A9P7B1Y1</accession>
<dbReference type="Gene3D" id="3.40.50.970">
    <property type="match status" value="1"/>
</dbReference>
<protein>
    <submittedName>
        <fullName evidence="5">Alpha subunit of pyruvate dehydrogenase</fullName>
    </submittedName>
</protein>
<dbReference type="AlphaFoldDB" id="A0A9P7B1Y1"/>
<dbReference type="EMBL" id="PUHQ01000164">
    <property type="protein sequence ID" value="KAG0654033.1"/>
    <property type="molecule type" value="Genomic_DNA"/>
</dbReference>
<keyword evidence="6" id="KW-1185">Reference proteome</keyword>
<keyword evidence="3" id="KW-0786">Thiamine pyrophosphate</keyword>
<sequence>MAATSASPSLAPPVYFERYDLHQRYCWWYQVLVRKISRLCVNSQSGFQAASEPARAVERSLKQWKEAFKAQVSQEWVALLDEQQLDDIYQELYRLARYLLALNALRPQRKVVASISVAIEETLAVTPNTLRQYLNAYKGSKLPEFHQPQPQQIPLGDGIRYKSRQQLPGQFSARLFKVLLSNLTTDWFLGSACRWGIARNNRSLSLWSRDMQARLSDRLNKGLDTELQYIFDFVLFDHVKVKIVQSVPTQAIEDLCEELQQDAAFPMLIRPELLQHIGLPQNPSPAGPEQQSFTLERQRGDDAGHLPKNVNGMDVLAVMQAVRYAKDWTTSGRGPLLLEMEIQHMHSSNNPITRLKNHLLEWNVIPEADLKKIDKDARAEVEKAVEEAKKSPEPAQDKDMWTDIYYKGTNPMWL</sequence>
<dbReference type="InterPro" id="IPR050642">
    <property type="entry name" value="PDH_E1_Alpha_Subunit"/>
</dbReference>
<evidence type="ECO:0000313" key="6">
    <source>
        <dbReference type="Proteomes" id="UP000777482"/>
    </source>
</evidence>
<comment type="cofactor">
    <cofactor evidence="1">
        <name>thiamine diphosphate</name>
        <dbReference type="ChEBI" id="CHEBI:58937"/>
    </cofactor>
</comment>